<dbReference type="Gene3D" id="3.40.50.1820">
    <property type="entry name" value="alpha/beta hydrolase"/>
    <property type="match status" value="1"/>
</dbReference>
<organism evidence="4 5">
    <name type="scientific">Roseomonas elaeocarpi</name>
    <dbReference type="NCBI Taxonomy" id="907779"/>
    <lineage>
        <taxon>Bacteria</taxon>
        <taxon>Pseudomonadati</taxon>
        <taxon>Pseudomonadota</taxon>
        <taxon>Alphaproteobacteria</taxon>
        <taxon>Acetobacterales</taxon>
        <taxon>Roseomonadaceae</taxon>
        <taxon>Roseomonas</taxon>
    </lineage>
</organism>
<dbReference type="InterPro" id="IPR000801">
    <property type="entry name" value="Esterase-like"/>
</dbReference>
<comment type="similarity">
    <text evidence="1">Belongs to the esterase D family.</text>
</comment>
<dbReference type="RefSeq" id="WP_377045646.1">
    <property type="nucleotide sequence ID" value="NZ_JBHLUN010000012.1"/>
</dbReference>
<evidence type="ECO:0000256" key="2">
    <source>
        <dbReference type="ARBA" id="ARBA00022801"/>
    </source>
</evidence>
<dbReference type="EMBL" id="JBHLUN010000012">
    <property type="protein sequence ID" value="MFC0409896.1"/>
    <property type="molecule type" value="Genomic_DNA"/>
</dbReference>
<proteinExistence type="inferred from homology"/>
<protein>
    <submittedName>
        <fullName evidence="4">Alpha/beta hydrolase</fullName>
    </submittedName>
</protein>
<keyword evidence="2 4" id="KW-0378">Hydrolase</keyword>
<dbReference type="PANTHER" id="PTHR40841:SF2">
    <property type="entry name" value="SIDEROPHORE-DEGRADING ESTERASE (EUROFUNG)"/>
    <property type="match status" value="1"/>
</dbReference>
<evidence type="ECO:0000313" key="4">
    <source>
        <dbReference type="EMBL" id="MFC0409896.1"/>
    </source>
</evidence>
<accession>A0ABV6JVY4</accession>
<reference evidence="4 5" key="1">
    <citation type="submission" date="2024-09" db="EMBL/GenBank/DDBJ databases">
        <authorList>
            <person name="Sun Q."/>
            <person name="Mori K."/>
        </authorList>
    </citation>
    <scope>NUCLEOTIDE SEQUENCE [LARGE SCALE GENOMIC DNA]</scope>
    <source>
        <strain evidence="4 5">TBRC 5777</strain>
    </source>
</reference>
<name>A0ABV6JVY4_9PROT</name>
<dbReference type="GO" id="GO:0016787">
    <property type="term" value="F:hydrolase activity"/>
    <property type="evidence" value="ECO:0007669"/>
    <property type="project" value="UniProtKB-KW"/>
</dbReference>
<feature type="region of interest" description="Disordered" evidence="3">
    <location>
        <begin position="106"/>
        <end position="126"/>
    </location>
</feature>
<dbReference type="Proteomes" id="UP001589865">
    <property type="component" value="Unassembled WGS sequence"/>
</dbReference>
<gene>
    <name evidence="4" type="ORF">ACFFGY_16715</name>
</gene>
<dbReference type="Pfam" id="PF00756">
    <property type="entry name" value="Esterase"/>
    <property type="match status" value="1"/>
</dbReference>
<evidence type="ECO:0000256" key="3">
    <source>
        <dbReference type="SAM" id="MobiDB-lite"/>
    </source>
</evidence>
<sequence>MPGTTPVPGPAPASGTEPALVGAVALAASEEWRLTTLAGDYRIFLALPEGAAPPEGFPVLTVLDANACFATVAEAMRRATHRPGATGVRPAAVVGIGYPTEGSYSQERRRLDYTPGPSSEGGDGPCGGRDRFLDTILHRVRPLVRARFPVDEARQSLLGHSLGGFFALDVLLHDTGCFRDYVAISPSVWWDRSRLERGIAALARRAGEAPAPRAALSVGAWEQSLAPWQRNRPDSEVAALRRGRRAMVDNAREVAALLGEALPPDAVRFDLFPDEDHASVFPVALGRALRFLAG</sequence>
<dbReference type="SUPFAM" id="SSF53474">
    <property type="entry name" value="alpha/beta-Hydrolases"/>
    <property type="match status" value="1"/>
</dbReference>
<evidence type="ECO:0000313" key="5">
    <source>
        <dbReference type="Proteomes" id="UP001589865"/>
    </source>
</evidence>
<dbReference type="InterPro" id="IPR052558">
    <property type="entry name" value="Siderophore_Hydrolase_D"/>
</dbReference>
<keyword evidence="5" id="KW-1185">Reference proteome</keyword>
<comment type="caution">
    <text evidence="4">The sequence shown here is derived from an EMBL/GenBank/DDBJ whole genome shotgun (WGS) entry which is preliminary data.</text>
</comment>
<evidence type="ECO:0000256" key="1">
    <source>
        <dbReference type="ARBA" id="ARBA00005622"/>
    </source>
</evidence>
<dbReference type="PANTHER" id="PTHR40841">
    <property type="entry name" value="SIDEROPHORE TRIACETYLFUSARININE C ESTERASE"/>
    <property type="match status" value="1"/>
</dbReference>
<dbReference type="InterPro" id="IPR029058">
    <property type="entry name" value="AB_hydrolase_fold"/>
</dbReference>